<reference evidence="2 3" key="1">
    <citation type="journal article" date="2019" name="Int. J. Syst. Evol. Microbiol.">
        <title>The Global Catalogue of Microorganisms (GCM) 10K type strain sequencing project: providing services to taxonomists for standard genome sequencing and annotation.</title>
        <authorList>
            <consortium name="The Broad Institute Genomics Platform"/>
            <consortium name="The Broad Institute Genome Sequencing Center for Infectious Disease"/>
            <person name="Wu L."/>
            <person name="Ma J."/>
        </authorList>
    </citation>
    <scope>NUCLEOTIDE SEQUENCE [LARGE SCALE GENOMIC DNA]</scope>
    <source>
        <strain evidence="2 3">RDMS1</strain>
    </source>
</reference>
<dbReference type="RefSeq" id="WP_264555711.1">
    <property type="nucleotide sequence ID" value="NZ_CP109979.1"/>
</dbReference>
<dbReference type="InterPro" id="IPR029058">
    <property type="entry name" value="AB_hydrolase_fold"/>
</dbReference>
<dbReference type="GO" id="GO:0016787">
    <property type="term" value="F:hydrolase activity"/>
    <property type="evidence" value="ECO:0007669"/>
    <property type="project" value="UniProtKB-KW"/>
</dbReference>
<feature type="domain" description="AB hydrolase-1" evidence="1">
    <location>
        <begin position="29"/>
        <end position="232"/>
    </location>
</feature>
<evidence type="ECO:0000313" key="3">
    <source>
        <dbReference type="Proteomes" id="UP001596417"/>
    </source>
</evidence>
<proteinExistence type="predicted"/>
<dbReference type="GeneID" id="76201006"/>
<comment type="caution">
    <text evidence="2">The sequence shown here is derived from an EMBL/GenBank/DDBJ whole genome shotgun (WGS) entry which is preliminary data.</text>
</comment>
<dbReference type="SUPFAM" id="SSF53474">
    <property type="entry name" value="alpha/beta-Hydrolases"/>
    <property type="match status" value="1"/>
</dbReference>
<dbReference type="Proteomes" id="UP001596417">
    <property type="component" value="Unassembled WGS sequence"/>
</dbReference>
<evidence type="ECO:0000313" key="2">
    <source>
        <dbReference type="EMBL" id="MFC7191286.1"/>
    </source>
</evidence>
<dbReference type="AlphaFoldDB" id="A0ABD5YPS9"/>
<keyword evidence="2" id="KW-0378">Hydrolase</keyword>
<evidence type="ECO:0000259" key="1">
    <source>
        <dbReference type="Pfam" id="PF12697"/>
    </source>
</evidence>
<dbReference type="InterPro" id="IPR000073">
    <property type="entry name" value="AB_hydrolase_1"/>
</dbReference>
<name>A0ABD5YPS9_9EURY</name>
<dbReference type="Gene3D" id="3.40.50.1820">
    <property type="entry name" value="alpha/beta hydrolase"/>
    <property type="match status" value="1"/>
</dbReference>
<dbReference type="Pfam" id="PF12697">
    <property type="entry name" value="Abhydrolase_6"/>
    <property type="match status" value="1"/>
</dbReference>
<dbReference type="PANTHER" id="PTHR43798:SF5">
    <property type="entry name" value="MONOACYLGLYCEROL LIPASE ABHD6"/>
    <property type="match status" value="1"/>
</dbReference>
<organism evidence="2 3">
    <name type="scientific">Halocatena marina</name>
    <dbReference type="NCBI Taxonomy" id="2934937"/>
    <lineage>
        <taxon>Archaea</taxon>
        <taxon>Methanobacteriati</taxon>
        <taxon>Methanobacteriota</taxon>
        <taxon>Stenosarchaea group</taxon>
        <taxon>Halobacteria</taxon>
        <taxon>Halobacteriales</taxon>
        <taxon>Natronomonadaceae</taxon>
        <taxon>Halocatena</taxon>
    </lineage>
</organism>
<dbReference type="EMBL" id="JBHTAX010000001">
    <property type="protein sequence ID" value="MFC7191286.1"/>
    <property type="molecule type" value="Genomic_DNA"/>
</dbReference>
<protein>
    <submittedName>
        <fullName evidence="2">Alpha/beta fold hydrolase</fullName>
    </submittedName>
</protein>
<dbReference type="InterPro" id="IPR050266">
    <property type="entry name" value="AB_hydrolase_sf"/>
</dbReference>
<sequence>MPFTSVEDDSIYYETDGTGPTVAFVNDIGYGAWLWGWQYASLCGPFETVVFDPRGTGRSDTQSASDSVETCAAAVEAVLSDHGARRVHLVGAGFGGMVALAYASEYNRARSLTLMGTALNGDRVAGSILEQMGEMRPESLEPCFSDAFLEEREIIEGILDWRRDEDATANARKAQASAMCAFECEKPYEITIPALVLHGSDDPLIPMQAGNELADSLPSGRFETLTGRHLAFIEASKHANDMILGFLESIESTNE</sequence>
<keyword evidence="3" id="KW-1185">Reference proteome</keyword>
<gene>
    <name evidence="2" type="ORF">ACFQL7_16745</name>
</gene>
<dbReference type="PRINTS" id="PR00111">
    <property type="entry name" value="ABHYDROLASE"/>
</dbReference>
<accession>A0ABD5YPS9</accession>
<dbReference type="PANTHER" id="PTHR43798">
    <property type="entry name" value="MONOACYLGLYCEROL LIPASE"/>
    <property type="match status" value="1"/>
</dbReference>